<dbReference type="KEGG" id="cter:A606_10210"/>
<dbReference type="Pfam" id="PF11209">
    <property type="entry name" value="LmeA"/>
    <property type="match status" value="1"/>
</dbReference>
<feature type="compositionally biased region" description="Low complexity" evidence="1">
    <location>
        <begin position="255"/>
        <end position="272"/>
    </location>
</feature>
<feature type="region of interest" description="Disordered" evidence="1">
    <location>
        <begin position="255"/>
        <end position="288"/>
    </location>
</feature>
<dbReference type="eggNOG" id="ENOG5030HSU">
    <property type="taxonomic scope" value="Bacteria"/>
</dbReference>
<gene>
    <name evidence="2" type="ORF">A606_10210</name>
</gene>
<evidence type="ECO:0008006" key="4">
    <source>
        <dbReference type="Google" id="ProtNLM"/>
    </source>
</evidence>
<dbReference type="PATRIC" id="fig|1200352.3.peg.2081"/>
<evidence type="ECO:0000256" key="1">
    <source>
        <dbReference type="SAM" id="MobiDB-lite"/>
    </source>
</evidence>
<dbReference type="EMBL" id="CP003696">
    <property type="protein sequence ID" value="AGP31681.1"/>
    <property type="molecule type" value="Genomic_DNA"/>
</dbReference>
<dbReference type="Proteomes" id="UP000014809">
    <property type="component" value="Chromosome"/>
</dbReference>
<dbReference type="OrthoDB" id="4424949at2"/>
<evidence type="ECO:0000313" key="3">
    <source>
        <dbReference type="Proteomes" id="UP000014809"/>
    </source>
</evidence>
<proteinExistence type="predicted"/>
<dbReference type="AlphaFoldDB" id="S4XGL7"/>
<protein>
    <recommendedName>
        <fullName evidence="4">DUF2993 domain-containing protein</fullName>
    </recommendedName>
</protein>
<keyword evidence="3" id="KW-1185">Reference proteome</keyword>
<dbReference type="HOGENOM" id="CLU_058016_0_0_11"/>
<organism evidence="2 3">
    <name type="scientific">Corynebacterium terpenotabidum Y-11</name>
    <dbReference type="NCBI Taxonomy" id="1200352"/>
    <lineage>
        <taxon>Bacteria</taxon>
        <taxon>Bacillati</taxon>
        <taxon>Actinomycetota</taxon>
        <taxon>Actinomycetes</taxon>
        <taxon>Mycobacteriales</taxon>
        <taxon>Corynebacteriaceae</taxon>
        <taxon>Corynebacterium</taxon>
    </lineage>
</organism>
<evidence type="ECO:0000313" key="2">
    <source>
        <dbReference type="EMBL" id="AGP31681.1"/>
    </source>
</evidence>
<accession>S4XGL7</accession>
<sequence length="288" mass="29321">MKILITVVLVIVLLLAAAEFGLRTYLRGQVADEMKTSSAEQGLELSGDPSVSFGASPLLLGLVQGKISDLTVELPSSLDISYLDSDSSRPVISGQPATTMTINDMSLSEDNPVIGDLTLDTTLPDDYLLAVVQQSASGDSADSPTDGLFSELFQVTGVTSNTDTGTLDFEISGGLATLSMTPTVVDGALSFTVADLQILGMSLPDSLIAGLTDSLTQSVEKTENLDITAASVTADGLAVRLHGTDVRMDDIATEVDSATSSGASSGSNSGTSSGVGDGTTGTNASLAA</sequence>
<reference evidence="2 3" key="1">
    <citation type="submission" date="2012-06" db="EMBL/GenBank/DDBJ databases">
        <title>Complete genome sequence of Corynebacterium terpenotabidum Y-11 (=DSM 44721).</title>
        <authorList>
            <person name="Ruckert C."/>
            <person name="Albersmeier A."/>
            <person name="Al-Dilaimi A."/>
            <person name="Szczepanowski R."/>
            <person name="Kalinowski J."/>
        </authorList>
    </citation>
    <scope>NUCLEOTIDE SEQUENCE [LARGE SCALE GENOMIC DNA]</scope>
    <source>
        <strain evidence="2 3">Y-11</strain>
    </source>
</reference>
<name>S4XGL7_9CORY</name>
<dbReference type="STRING" id="1200352.A606_10210"/>
<dbReference type="InterPro" id="IPR021373">
    <property type="entry name" value="DUF2993"/>
</dbReference>